<feature type="domain" description="GGDEF" evidence="2">
    <location>
        <begin position="270"/>
        <end position="408"/>
    </location>
</feature>
<dbReference type="PANTHER" id="PTHR45138">
    <property type="entry name" value="REGULATORY COMPONENTS OF SENSORY TRANSDUCTION SYSTEM"/>
    <property type="match status" value="1"/>
</dbReference>
<reference evidence="3 4" key="1">
    <citation type="submission" date="2017-11" db="EMBL/GenBank/DDBJ databases">
        <title>Comparitive Functional Genomics of Dry Heat Resistant strains isolated from the Viking Spacecraft.</title>
        <authorList>
            <person name="Seuylemezian A."/>
            <person name="Cooper K."/>
            <person name="Vaishampayan P."/>
        </authorList>
    </citation>
    <scope>NUCLEOTIDE SEQUENCE [LARGE SCALE GENOMIC DNA]</scope>
    <source>
        <strain evidence="3 4">V32-6</strain>
    </source>
</reference>
<dbReference type="RefSeq" id="WP_101647679.1">
    <property type="nucleotide sequence ID" value="NZ_PGVE01000040.1"/>
</dbReference>
<name>A0A2N5HJD3_9BACI</name>
<dbReference type="Proteomes" id="UP000234950">
    <property type="component" value="Unassembled WGS sequence"/>
</dbReference>
<feature type="transmembrane region" description="Helical" evidence="1">
    <location>
        <begin position="178"/>
        <end position="202"/>
    </location>
</feature>
<dbReference type="PANTHER" id="PTHR45138:SF6">
    <property type="entry name" value="DIGUANYLATE CYCLASE DGCN"/>
    <property type="match status" value="1"/>
</dbReference>
<keyword evidence="1" id="KW-1133">Transmembrane helix</keyword>
<sequence length="415" mass="47866">MLKGRLYDSLLFLIALVIAFSSSGLLVDRTSFYKVLFIFWLFSCLYFHLRVFYKNGSINIDYGITYDLSLVLFAGPLGLFIFETIYRLTVYIYRKWTKTADPSEFSDTIYNIGCFVITNSIAYVLFQHFQETFQAFPFGYWVLLFILVCLSSYLSGTFMVIVFVLLGELKSFKEGFDFIFRSISTLDFAKVAITNGLLLIFLREGKWEMLFSVFLLNYIVSRSFSSKSQSIQTKLERDRFEQMAYTDFLTGVYNRTFMDKKMSELNQTGENVGIVVCDIDKFKSINDSYNHAVGDKVIQHFASTLKGYLTAEDYLFRSGGEEFTLCLRNRSFEDTVSLVNEIGKGVQNSVVNMEFQEVEIAISYTASFGLYFYTVHEQMPMEKAYILADQLMFQSKHQGRNRVSATNGLLNTILI</sequence>
<dbReference type="CDD" id="cd01949">
    <property type="entry name" value="GGDEF"/>
    <property type="match status" value="1"/>
</dbReference>
<gene>
    <name evidence="3" type="ORF">CVD27_09615</name>
</gene>
<comment type="caution">
    <text evidence="3">The sequence shown here is derived from an EMBL/GenBank/DDBJ whole genome shotgun (WGS) entry which is preliminary data.</text>
</comment>
<dbReference type="SMART" id="SM00267">
    <property type="entry name" value="GGDEF"/>
    <property type="match status" value="1"/>
</dbReference>
<feature type="transmembrane region" description="Helical" evidence="1">
    <location>
        <begin position="65"/>
        <end position="88"/>
    </location>
</feature>
<keyword evidence="4" id="KW-1185">Reference proteome</keyword>
<dbReference type="InterPro" id="IPR043128">
    <property type="entry name" value="Rev_trsase/Diguanyl_cyclase"/>
</dbReference>
<dbReference type="EMBL" id="PGVE01000040">
    <property type="protein sequence ID" value="PLS05611.1"/>
    <property type="molecule type" value="Genomic_DNA"/>
</dbReference>
<dbReference type="GO" id="GO:1902201">
    <property type="term" value="P:negative regulation of bacterial-type flagellum-dependent cell motility"/>
    <property type="evidence" value="ECO:0007669"/>
    <property type="project" value="TreeGrafter"/>
</dbReference>
<feature type="transmembrane region" description="Helical" evidence="1">
    <location>
        <begin position="108"/>
        <end position="126"/>
    </location>
</feature>
<dbReference type="Gene3D" id="3.30.70.270">
    <property type="match status" value="1"/>
</dbReference>
<dbReference type="SUPFAM" id="SSF55073">
    <property type="entry name" value="Nucleotide cyclase"/>
    <property type="match status" value="1"/>
</dbReference>
<dbReference type="NCBIfam" id="TIGR00254">
    <property type="entry name" value="GGDEF"/>
    <property type="match status" value="1"/>
</dbReference>
<dbReference type="GO" id="GO:0052621">
    <property type="term" value="F:diguanylate cyclase activity"/>
    <property type="evidence" value="ECO:0007669"/>
    <property type="project" value="TreeGrafter"/>
</dbReference>
<dbReference type="GO" id="GO:0043709">
    <property type="term" value="P:cell adhesion involved in single-species biofilm formation"/>
    <property type="evidence" value="ECO:0007669"/>
    <property type="project" value="TreeGrafter"/>
</dbReference>
<proteinExistence type="predicted"/>
<dbReference type="InterPro" id="IPR000160">
    <property type="entry name" value="GGDEF_dom"/>
</dbReference>
<accession>A0A2N5HJD3</accession>
<dbReference type="InterPro" id="IPR050469">
    <property type="entry name" value="Diguanylate_Cyclase"/>
</dbReference>
<dbReference type="OrthoDB" id="9759607at2"/>
<evidence type="ECO:0000313" key="4">
    <source>
        <dbReference type="Proteomes" id="UP000234950"/>
    </source>
</evidence>
<keyword evidence="1" id="KW-0812">Transmembrane</keyword>
<dbReference type="PROSITE" id="PS50887">
    <property type="entry name" value="GGDEF"/>
    <property type="match status" value="1"/>
</dbReference>
<evidence type="ECO:0000259" key="2">
    <source>
        <dbReference type="PROSITE" id="PS50887"/>
    </source>
</evidence>
<evidence type="ECO:0000256" key="1">
    <source>
        <dbReference type="SAM" id="Phobius"/>
    </source>
</evidence>
<dbReference type="GO" id="GO:0005886">
    <property type="term" value="C:plasma membrane"/>
    <property type="evidence" value="ECO:0007669"/>
    <property type="project" value="TreeGrafter"/>
</dbReference>
<feature type="transmembrane region" description="Helical" evidence="1">
    <location>
        <begin position="138"/>
        <end position="166"/>
    </location>
</feature>
<protein>
    <submittedName>
        <fullName evidence="3">GGDEF domain-containing protein</fullName>
    </submittedName>
</protein>
<dbReference type="Pfam" id="PF00990">
    <property type="entry name" value="GGDEF"/>
    <property type="match status" value="1"/>
</dbReference>
<dbReference type="AlphaFoldDB" id="A0A2N5HJD3"/>
<keyword evidence="1" id="KW-0472">Membrane</keyword>
<evidence type="ECO:0000313" key="3">
    <source>
        <dbReference type="EMBL" id="PLS05611.1"/>
    </source>
</evidence>
<feature type="transmembrane region" description="Helical" evidence="1">
    <location>
        <begin position="7"/>
        <end position="26"/>
    </location>
</feature>
<dbReference type="InterPro" id="IPR029787">
    <property type="entry name" value="Nucleotide_cyclase"/>
</dbReference>
<feature type="transmembrane region" description="Helical" evidence="1">
    <location>
        <begin position="32"/>
        <end position="53"/>
    </location>
</feature>
<organism evidence="3 4">
    <name type="scientific">Neobacillus cucumis</name>
    <dbReference type="NCBI Taxonomy" id="1740721"/>
    <lineage>
        <taxon>Bacteria</taxon>
        <taxon>Bacillati</taxon>
        <taxon>Bacillota</taxon>
        <taxon>Bacilli</taxon>
        <taxon>Bacillales</taxon>
        <taxon>Bacillaceae</taxon>
        <taxon>Neobacillus</taxon>
    </lineage>
</organism>